<dbReference type="PANTHER" id="PTHR13558">
    <property type="entry name" value="TRANSMEMBRANE PROTEIN 134"/>
    <property type="match status" value="1"/>
</dbReference>
<dbReference type="EMBL" id="HBUF01348364">
    <property type="protein sequence ID" value="CAG6711549.1"/>
    <property type="molecule type" value="Transcribed_RNA"/>
</dbReference>
<dbReference type="EMBL" id="HBUF01348360">
    <property type="protein sequence ID" value="CAG6711545.1"/>
    <property type="molecule type" value="Transcribed_RNA"/>
</dbReference>
<dbReference type="EMBL" id="HBUF01348361">
    <property type="protein sequence ID" value="CAG6711546.1"/>
    <property type="molecule type" value="Transcribed_RNA"/>
</dbReference>
<dbReference type="InterPro" id="IPR039714">
    <property type="entry name" value="TMEM134"/>
</dbReference>
<protein>
    <submittedName>
        <fullName evidence="7">Transmembrane protein 134</fullName>
    </submittedName>
</protein>
<feature type="transmembrane region" description="Helical" evidence="6">
    <location>
        <begin position="182"/>
        <end position="208"/>
    </location>
</feature>
<dbReference type="Pfam" id="PF05915">
    <property type="entry name" value="TMEM_230_134"/>
    <property type="match status" value="1"/>
</dbReference>
<keyword evidence="5 6" id="KW-0472">Membrane</keyword>
<comment type="subcellular location">
    <subcellularLocation>
        <location evidence="1">Membrane</location>
        <topology evidence="1">Multi-pass membrane protein</topology>
    </subcellularLocation>
</comment>
<evidence type="ECO:0000256" key="3">
    <source>
        <dbReference type="ARBA" id="ARBA00022692"/>
    </source>
</evidence>
<dbReference type="AlphaFoldDB" id="A0A8D8USX6"/>
<evidence type="ECO:0000256" key="2">
    <source>
        <dbReference type="ARBA" id="ARBA00007743"/>
    </source>
</evidence>
<organism evidence="7">
    <name type="scientific">Cacopsylla melanoneura</name>
    <dbReference type="NCBI Taxonomy" id="428564"/>
    <lineage>
        <taxon>Eukaryota</taxon>
        <taxon>Metazoa</taxon>
        <taxon>Ecdysozoa</taxon>
        <taxon>Arthropoda</taxon>
        <taxon>Hexapoda</taxon>
        <taxon>Insecta</taxon>
        <taxon>Pterygota</taxon>
        <taxon>Neoptera</taxon>
        <taxon>Paraneoptera</taxon>
        <taxon>Hemiptera</taxon>
        <taxon>Sternorrhyncha</taxon>
        <taxon>Psylloidea</taxon>
        <taxon>Psyllidae</taxon>
        <taxon>Psyllinae</taxon>
        <taxon>Cacopsylla</taxon>
    </lineage>
</organism>
<evidence type="ECO:0000256" key="4">
    <source>
        <dbReference type="ARBA" id="ARBA00022989"/>
    </source>
</evidence>
<comment type="similarity">
    <text evidence="2">Belongs to the TMEM134/TMEM230 family.</text>
</comment>
<dbReference type="InterPro" id="IPR008590">
    <property type="entry name" value="TMEM_230/134"/>
</dbReference>
<evidence type="ECO:0000256" key="6">
    <source>
        <dbReference type="SAM" id="Phobius"/>
    </source>
</evidence>
<keyword evidence="4 6" id="KW-1133">Transmembrane helix</keyword>
<dbReference type="EMBL" id="HBUF01348363">
    <property type="protein sequence ID" value="CAG6711548.1"/>
    <property type="molecule type" value="Transcribed_RNA"/>
</dbReference>
<dbReference type="EMBL" id="HBUF01149619">
    <property type="protein sequence ID" value="CAG6647950.1"/>
    <property type="molecule type" value="Transcribed_RNA"/>
</dbReference>
<keyword evidence="3 6" id="KW-0812">Transmembrane</keyword>
<dbReference type="EMBL" id="HBUF01149618">
    <property type="protein sequence ID" value="CAG6647949.1"/>
    <property type="molecule type" value="Transcribed_RNA"/>
</dbReference>
<sequence>MRISTEELANTQGPCDLTLTMARIFMKSDNKFSIDDAFQEEMDEIKNYNCNSTSEKSPLKPKSVTNSSTTLNVDDCVVNLDNVPSTQTLNMNGVNNIMANNIISYNILHNQYKSKYDDSLSRDSDSYIHNYSNIFDDSNWCCTHPKVKENWKLVLGAALLFFIGTGLIVSGVVAVFTDGISILQGVVFFVVGAICFIPGAYHIVYIYLAVKGHQGYDFYHLPLFN</sequence>
<dbReference type="EMBL" id="HBUF01668412">
    <property type="protein sequence ID" value="CAG6790130.1"/>
    <property type="molecule type" value="Transcribed_RNA"/>
</dbReference>
<name>A0A8D8USX6_9HEMI</name>
<evidence type="ECO:0000256" key="1">
    <source>
        <dbReference type="ARBA" id="ARBA00004141"/>
    </source>
</evidence>
<dbReference type="EMBL" id="HBUF01668411">
    <property type="protein sequence ID" value="CAG6790129.1"/>
    <property type="molecule type" value="Transcribed_RNA"/>
</dbReference>
<evidence type="ECO:0000256" key="5">
    <source>
        <dbReference type="ARBA" id="ARBA00023136"/>
    </source>
</evidence>
<dbReference type="EMBL" id="HBUF01329691">
    <property type="protein sequence ID" value="CAG6696746.1"/>
    <property type="molecule type" value="Transcribed_RNA"/>
</dbReference>
<reference evidence="7" key="1">
    <citation type="submission" date="2021-05" db="EMBL/GenBank/DDBJ databases">
        <authorList>
            <person name="Alioto T."/>
            <person name="Alioto T."/>
            <person name="Gomez Garrido J."/>
        </authorList>
    </citation>
    <scope>NUCLEOTIDE SEQUENCE</scope>
</reference>
<feature type="transmembrane region" description="Helical" evidence="6">
    <location>
        <begin position="153"/>
        <end position="176"/>
    </location>
</feature>
<dbReference type="EMBL" id="HBUF01348362">
    <property type="protein sequence ID" value="CAG6711547.1"/>
    <property type="molecule type" value="Transcribed_RNA"/>
</dbReference>
<dbReference type="PANTHER" id="PTHR13558:SF1">
    <property type="entry name" value="TRANSMEMBRANE PROTEIN 134"/>
    <property type="match status" value="1"/>
</dbReference>
<dbReference type="EMBL" id="HBUF01149620">
    <property type="protein sequence ID" value="CAG6647951.1"/>
    <property type="molecule type" value="Transcribed_RNA"/>
</dbReference>
<proteinExistence type="inferred from homology"/>
<evidence type="ECO:0000313" key="7">
    <source>
        <dbReference type="EMBL" id="CAG6711548.1"/>
    </source>
</evidence>
<dbReference type="EMBL" id="HBUF01329692">
    <property type="protein sequence ID" value="CAG6696747.1"/>
    <property type="molecule type" value="Transcribed_RNA"/>
</dbReference>
<dbReference type="GO" id="GO:0016020">
    <property type="term" value="C:membrane"/>
    <property type="evidence" value="ECO:0007669"/>
    <property type="project" value="UniProtKB-SubCell"/>
</dbReference>
<accession>A0A8D8USX6</accession>